<evidence type="ECO:0000313" key="4">
    <source>
        <dbReference type="Proteomes" id="UP000192596"/>
    </source>
</evidence>
<accession>A0A1V8SG01</accession>
<feature type="compositionally biased region" description="Basic and acidic residues" evidence="1">
    <location>
        <begin position="75"/>
        <end position="87"/>
    </location>
</feature>
<dbReference type="EMBL" id="NAJO01000051">
    <property type="protein sequence ID" value="OQN97771.1"/>
    <property type="molecule type" value="Genomic_DNA"/>
</dbReference>
<keyword evidence="2" id="KW-0812">Transmembrane</keyword>
<sequence>MEPSGLQRFLLAMLAAVALFLLTGHIHFDSLRLRGRVHVDSAASGRAHRFDVFHANYSELINIKPNIPSPRRRSRDASEKPLTEEQKQATFQRYRCLGQRLLKDLQNPDKAKQTTFTNFSDPDSWGWRVNTGFAGMGPEWYTGILGPSFDAIGASKDSPPTVEYTQNWEESADGKVPDDHPLPKLGQWSDVVYLIWESITDQHNRSGLKHIFRENIVNQESCAVGKIGARSKGIASGVMKSYPGLKFMRSKNSAEQDAFEALVGSPNVNGSAWLFIQHAEALGHKTIESITVWDPTPGRDRPSNPYFNKISESLNMWIEMAPLADVKERRRARL</sequence>
<feature type="transmembrane region" description="Helical" evidence="2">
    <location>
        <begin position="6"/>
        <end position="28"/>
    </location>
</feature>
<dbReference type="Proteomes" id="UP000192596">
    <property type="component" value="Unassembled WGS sequence"/>
</dbReference>
<dbReference type="AlphaFoldDB" id="A0A1V8SG01"/>
<protein>
    <submittedName>
        <fullName evidence="3">Uncharacterized protein</fullName>
    </submittedName>
</protein>
<gene>
    <name evidence="3" type="ORF">B0A48_16092</name>
</gene>
<evidence type="ECO:0000313" key="3">
    <source>
        <dbReference type="EMBL" id="OQN97771.1"/>
    </source>
</evidence>
<keyword evidence="2" id="KW-0472">Membrane</keyword>
<reference evidence="4" key="1">
    <citation type="submission" date="2017-03" db="EMBL/GenBank/DDBJ databases">
        <title>Genomes of endolithic fungi from Antarctica.</title>
        <authorList>
            <person name="Coleine C."/>
            <person name="Masonjones S."/>
            <person name="Stajich J.E."/>
        </authorList>
    </citation>
    <scope>NUCLEOTIDE SEQUENCE [LARGE SCALE GENOMIC DNA]</scope>
    <source>
        <strain evidence="4">CCFEE 5527</strain>
    </source>
</reference>
<proteinExistence type="predicted"/>
<feature type="region of interest" description="Disordered" evidence="1">
    <location>
        <begin position="66"/>
        <end position="89"/>
    </location>
</feature>
<name>A0A1V8SG01_9PEZI</name>
<dbReference type="OrthoDB" id="5337308at2759"/>
<dbReference type="InParanoid" id="A0A1V8SG01"/>
<keyword evidence="2" id="KW-1133">Transmembrane helix</keyword>
<organism evidence="3 4">
    <name type="scientific">Cryoendolithus antarcticus</name>
    <dbReference type="NCBI Taxonomy" id="1507870"/>
    <lineage>
        <taxon>Eukaryota</taxon>
        <taxon>Fungi</taxon>
        <taxon>Dikarya</taxon>
        <taxon>Ascomycota</taxon>
        <taxon>Pezizomycotina</taxon>
        <taxon>Dothideomycetes</taxon>
        <taxon>Dothideomycetidae</taxon>
        <taxon>Cladosporiales</taxon>
        <taxon>Cladosporiaceae</taxon>
        <taxon>Cryoendolithus</taxon>
    </lineage>
</organism>
<evidence type="ECO:0000256" key="2">
    <source>
        <dbReference type="SAM" id="Phobius"/>
    </source>
</evidence>
<keyword evidence="4" id="KW-1185">Reference proteome</keyword>
<comment type="caution">
    <text evidence="3">The sequence shown here is derived from an EMBL/GenBank/DDBJ whole genome shotgun (WGS) entry which is preliminary data.</text>
</comment>
<evidence type="ECO:0000256" key="1">
    <source>
        <dbReference type="SAM" id="MobiDB-lite"/>
    </source>
</evidence>